<dbReference type="Proteomes" id="UP000887575">
    <property type="component" value="Unassembled WGS sequence"/>
</dbReference>
<dbReference type="AlphaFoldDB" id="A0AAF3FKV5"/>
<protein>
    <submittedName>
        <fullName evidence="3">Uncharacterized protein</fullName>
    </submittedName>
</protein>
<organism evidence="2 3">
    <name type="scientific">Mesorhabditis belari</name>
    <dbReference type="NCBI Taxonomy" id="2138241"/>
    <lineage>
        <taxon>Eukaryota</taxon>
        <taxon>Metazoa</taxon>
        <taxon>Ecdysozoa</taxon>
        <taxon>Nematoda</taxon>
        <taxon>Chromadorea</taxon>
        <taxon>Rhabditida</taxon>
        <taxon>Rhabditina</taxon>
        <taxon>Rhabditomorpha</taxon>
        <taxon>Rhabditoidea</taxon>
        <taxon>Rhabditidae</taxon>
        <taxon>Mesorhabditinae</taxon>
        <taxon>Mesorhabditis</taxon>
    </lineage>
</organism>
<reference evidence="3" key="1">
    <citation type="submission" date="2024-02" db="UniProtKB">
        <authorList>
            <consortium name="WormBaseParasite"/>
        </authorList>
    </citation>
    <scope>IDENTIFICATION</scope>
</reference>
<sequence length="130" mass="14820">MRLQFGEKIFPSSSESDETDQSDKSMPANELDASITKEPKLIMSPQFVFKPAKGQWIAFDVDDCSRGSLRQRDLLFRSSLSQQLVGLTQRTGTVTVEALHSQKQRTVWNVGMWKICAWRAVWLGAWRAEL</sequence>
<keyword evidence="2" id="KW-1185">Reference proteome</keyword>
<evidence type="ECO:0000256" key="1">
    <source>
        <dbReference type="SAM" id="MobiDB-lite"/>
    </source>
</evidence>
<evidence type="ECO:0000313" key="3">
    <source>
        <dbReference type="WBParaSite" id="MBELARI_LOCUS671"/>
    </source>
</evidence>
<proteinExistence type="predicted"/>
<evidence type="ECO:0000313" key="2">
    <source>
        <dbReference type="Proteomes" id="UP000887575"/>
    </source>
</evidence>
<feature type="region of interest" description="Disordered" evidence="1">
    <location>
        <begin position="1"/>
        <end position="30"/>
    </location>
</feature>
<name>A0AAF3FKV5_9BILA</name>
<dbReference type="WBParaSite" id="MBELARI_LOCUS671">
    <property type="protein sequence ID" value="MBELARI_LOCUS671"/>
    <property type="gene ID" value="MBELARI_LOCUS671"/>
</dbReference>
<accession>A0AAF3FKV5</accession>